<evidence type="ECO:0000313" key="2">
    <source>
        <dbReference type="EMBL" id="JAT26689.1"/>
    </source>
</evidence>
<accession>A0A1B6LSU5</accession>
<evidence type="ECO:0000256" key="1">
    <source>
        <dbReference type="SAM" id="MobiDB-lite"/>
    </source>
</evidence>
<dbReference type="AlphaFoldDB" id="A0A1B6LSU5"/>
<feature type="region of interest" description="Disordered" evidence="1">
    <location>
        <begin position="104"/>
        <end position="163"/>
    </location>
</feature>
<organism evidence="2">
    <name type="scientific">Graphocephala atropunctata</name>
    <dbReference type="NCBI Taxonomy" id="36148"/>
    <lineage>
        <taxon>Eukaryota</taxon>
        <taxon>Metazoa</taxon>
        <taxon>Ecdysozoa</taxon>
        <taxon>Arthropoda</taxon>
        <taxon>Hexapoda</taxon>
        <taxon>Insecta</taxon>
        <taxon>Pterygota</taxon>
        <taxon>Neoptera</taxon>
        <taxon>Paraneoptera</taxon>
        <taxon>Hemiptera</taxon>
        <taxon>Auchenorrhyncha</taxon>
        <taxon>Membracoidea</taxon>
        <taxon>Cicadellidae</taxon>
        <taxon>Cicadellinae</taxon>
        <taxon>Cicadellini</taxon>
        <taxon>Graphocephala</taxon>
    </lineage>
</organism>
<gene>
    <name evidence="2" type="ORF">g.35705</name>
</gene>
<protein>
    <submittedName>
        <fullName evidence="2">Uncharacterized protein</fullName>
    </submittedName>
</protein>
<dbReference type="EMBL" id="GEBQ01013288">
    <property type="protein sequence ID" value="JAT26689.1"/>
    <property type="molecule type" value="Transcribed_RNA"/>
</dbReference>
<proteinExistence type="predicted"/>
<sequence length="163" mass="18538">MTNPEVDPELLSIFSIQQDEINDDNSDEEEYYPISMSGKILQEVEEPYDKAVKIQQANRELFSQPGSRKKPSKVTFDPIPKMIVLNEDGDFSGLIELTGIFTQSSNSESMKREGRRNSFRHRQTPIFLSSRHHSLISSSLTSLPPAPRLTIRPKRTSSQPEES</sequence>
<name>A0A1B6LSU5_9HEMI</name>
<reference evidence="2" key="1">
    <citation type="submission" date="2015-11" db="EMBL/GenBank/DDBJ databases">
        <title>De novo transcriptome assembly of four potential Pierce s Disease insect vectors from Arizona vineyards.</title>
        <authorList>
            <person name="Tassone E.E."/>
        </authorList>
    </citation>
    <scope>NUCLEOTIDE SEQUENCE</scope>
</reference>